<dbReference type="AlphaFoldDB" id="A0A0K1W2E5"/>
<evidence type="ECO:0000256" key="8">
    <source>
        <dbReference type="ARBA" id="ARBA00022917"/>
    </source>
</evidence>
<evidence type="ECO:0000259" key="12">
    <source>
        <dbReference type="PROSITE" id="PS50862"/>
    </source>
</evidence>
<feature type="binding site" evidence="11">
    <location>
        <position position="377"/>
    </location>
    <ligand>
        <name>Zn(2+)</name>
        <dbReference type="ChEBI" id="CHEBI:29105"/>
        <note>catalytic</note>
    </ligand>
</feature>
<dbReference type="OrthoDB" id="9802304at2"/>
<comment type="subunit">
    <text evidence="11">Homodimer.</text>
</comment>
<evidence type="ECO:0000256" key="6">
    <source>
        <dbReference type="ARBA" id="ARBA00022833"/>
    </source>
</evidence>
<dbReference type="SUPFAM" id="SSF52954">
    <property type="entry name" value="Class II aaRS ABD-related"/>
    <property type="match status" value="1"/>
</dbReference>
<proteinExistence type="inferred from homology"/>
<dbReference type="PROSITE" id="PS50862">
    <property type="entry name" value="AA_TRNA_LIGASE_II"/>
    <property type="match status" value="1"/>
</dbReference>
<dbReference type="GO" id="GO:0004829">
    <property type="term" value="F:threonine-tRNA ligase activity"/>
    <property type="evidence" value="ECO:0007669"/>
    <property type="project" value="UniProtKB-UniRule"/>
</dbReference>
<feature type="binding site" evidence="11">
    <location>
        <position position="326"/>
    </location>
    <ligand>
        <name>Zn(2+)</name>
        <dbReference type="ChEBI" id="CHEBI:29105"/>
        <note>catalytic</note>
    </ligand>
</feature>
<dbReference type="GO" id="GO:0005737">
    <property type="term" value="C:cytoplasm"/>
    <property type="evidence" value="ECO:0007669"/>
    <property type="project" value="UniProtKB-SubCell"/>
</dbReference>
<evidence type="ECO:0000256" key="9">
    <source>
        <dbReference type="ARBA" id="ARBA00023146"/>
    </source>
</evidence>
<dbReference type="FunFam" id="3.40.50.800:FF:000001">
    <property type="entry name" value="Threonine--tRNA ligase"/>
    <property type="match status" value="1"/>
</dbReference>
<keyword evidence="11" id="KW-0694">RNA-binding</keyword>
<comment type="cofactor">
    <cofactor evidence="11">
        <name>Zn(2+)</name>
        <dbReference type="ChEBI" id="CHEBI:29105"/>
    </cofactor>
    <text evidence="11">Binds 1 zinc ion per subunit.</text>
</comment>
<dbReference type="InterPro" id="IPR004154">
    <property type="entry name" value="Anticodon-bd"/>
</dbReference>
<dbReference type="EC" id="6.1.1.3" evidence="11"/>
<dbReference type="RefSeq" id="WP_075058591.1">
    <property type="nucleotide sequence ID" value="NZ_CP012357.1"/>
</dbReference>
<dbReference type="SUPFAM" id="SSF55681">
    <property type="entry name" value="Class II aaRS and biotin synthetases"/>
    <property type="match status" value="1"/>
</dbReference>
<gene>
    <name evidence="11 13" type="primary">thrS</name>
    <name evidence="13" type="ORF">SLITO_v1c08900</name>
</gene>
<dbReference type="InterPro" id="IPR045864">
    <property type="entry name" value="aa-tRNA-synth_II/BPL/LPL"/>
</dbReference>
<keyword evidence="2 11" id="KW-0963">Cytoplasm</keyword>
<reference evidence="13 14" key="1">
    <citation type="journal article" date="2015" name="Genome Announc.">
        <title>Complete Genome Sequence of Spiroplasma litorale TN-1T (DSM 21781), a Bacterium Isolated from a Green-Eyed Horsefly (Tabanus nigrovittatus).</title>
        <authorList>
            <person name="Lo W.S."/>
            <person name="Lai Y.C."/>
            <person name="Lien Y.W."/>
            <person name="Wang T.H."/>
            <person name="Kuo C.H."/>
        </authorList>
    </citation>
    <scope>NUCLEOTIDE SEQUENCE [LARGE SCALE GENOMIC DNA]</scope>
    <source>
        <strain evidence="13 14">TN-1</strain>
    </source>
</reference>
<feature type="domain" description="Aminoacyl-transfer RNA synthetases class-II family profile" evidence="12">
    <location>
        <begin position="263"/>
        <end position="530"/>
    </location>
</feature>
<dbReference type="EMBL" id="CP012357">
    <property type="protein sequence ID" value="AKX34504.1"/>
    <property type="molecule type" value="Genomic_DNA"/>
</dbReference>
<dbReference type="GO" id="GO:0006435">
    <property type="term" value="P:threonyl-tRNA aminoacylation"/>
    <property type="evidence" value="ECO:0007669"/>
    <property type="project" value="UniProtKB-UniRule"/>
</dbReference>
<keyword evidence="3 11" id="KW-0436">Ligase</keyword>
<keyword evidence="7 11" id="KW-0067">ATP-binding</keyword>
<dbReference type="InterPro" id="IPR002314">
    <property type="entry name" value="aa-tRNA-synt_IIb"/>
</dbReference>
<keyword evidence="9 11" id="KW-0030">Aminoacyl-tRNA synthetase</keyword>
<dbReference type="PANTHER" id="PTHR11451">
    <property type="entry name" value="THREONINE-TRNA LIGASE"/>
    <property type="match status" value="1"/>
</dbReference>
<dbReference type="Gene3D" id="3.30.930.10">
    <property type="entry name" value="Bira Bifunctional Protein, Domain 2"/>
    <property type="match status" value="1"/>
</dbReference>
<dbReference type="GO" id="GO:0046872">
    <property type="term" value="F:metal ion binding"/>
    <property type="evidence" value="ECO:0007669"/>
    <property type="project" value="UniProtKB-KW"/>
</dbReference>
<dbReference type="KEGG" id="sll:SLITO_v1c08900"/>
<dbReference type="InterPro" id="IPR002320">
    <property type="entry name" value="Thr-tRNA-ligase_IIa"/>
</dbReference>
<organism evidence="13 14">
    <name type="scientific">Spiroplasma litorale</name>
    <dbReference type="NCBI Taxonomy" id="216942"/>
    <lineage>
        <taxon>Bacteria</taxon>
        <taxon>Bacillati</taxon>
        <taxon>Mycoplasmatota</taxon>
        <taxon>Mollicutes</taxon>
        <taxon>Entomoplasmatales</taxon>
        <taxon>Spiroplasmataceae</taxon>
        <taxon>Spiroplasma</taxon>
    </lineage>
</organism>
<name>A0A0K1W2E5_9MOLU</name>
<dbReference type="PANTHER" id="PTHR11451:SF56">
    <property type="entry name" value="THREONINE--TRNA LIGASE 1"/>
    <property type="match status" value="1"/>
</dbReference>
<dbReference type="Gene3D" id="3.40.50.800">
    <property type="entry name" value="Anticodon-binding domain"/>
    <property type="match status" value="1"/>
</dbReference>
<keyword evidence="5 11" id="KW-0547">Nucleotide-binding</keyword>
<evidence type="ECO:0000256" key="10">
    <source>
        <dbReference type="ARBA" id="ARBA00049515"/>
    </source>
</evidence>
<feature type="binding site" evidence="11">
    <location>
        <position position="507"/>
    </location>
    <ligand>
        <name>Zn(2+)</name>
        <dbReference type="ChEBI" id="CHEBI:29105"/>
        <note>catalytic</note>
    </ligand>
</feature>
<evidence type="ECO:0000256" key="1">
    <source>
        <dbReference type="ARBA" id="ARBA00008226"/>
    </source>
</evidence>
<evidence type="ECO:0000256" key="4">
    <source>
        <dbReference type="ARBA" id="ARBA00022723"/>
    </source>
</evidence>
<keyword evidence="11" id="KW-0820">tRNA-binding</keyword>
<dbReference type="Pfam" id="PF00587">
    <property type="entry name" value="tRNA-synt_2b"/>
    <property type="match status" value="1"/>
</dbReference>
<dbReference type="CDD" id="cd00860">
    <property type="entry name" value="ThrRS_anticodon"/>
    <property type="match status" value="1"/>
</dbReference>
<dbReference type="CDD" id="cd00771">
    <property type="entry name" value="ThrRS_core"/>
    <property type="match status" value="1"/>
</dbReference>
<dbReference type="Pfam" id="PF03129">
    <property type="entry name" value="HGTP_anticodon"/>
    <property type="match status" value="1"/>
</dbReference>
<keyword evidence="6 11" id="KW-0862">Zinc</keyword>
<protein>
    <recommendedName>
        <fullName evidence="11">Threonine--tRNA ligase</fullName>
        <ecNumber evidence="11">6.1.1.3</ecNumber>
    </recommendedName>
    <alternativeName>
        <fullName evidence="11">Threonyl-tRNA synthetase</fullName>
        <shortName evidence="11">ThrRS</shortName>
    </alternativeName>
</protein>
<dbReference type="NCBIfam" id="TIGR00418">
    <property type="entry name" value="thrS"/>
    <property type="match status" value="1"/>
</dbReference>
<dbReference type="HAMAP" id="MF_00184">
    <property type="entry name" value="Thr_tRNA_synth"/>
    <property type="match status" value="1"/>
</dbReference>
<keyword evidence="8 11" id="KW-0648">Protein biosynthesis</keyword>
<dbReference type="GO" id="GO:0000049">
    <property type="term" value="F:tRNA binding"/>
    <property type="evidence" value="ECO:0007669"/>
    <property type="project" value="UniProtKB-KW"/>
</dbReference>
<evidence type="ECO:0000256" key="11">
    <source>
        <dbReference type="HAMAP-Rule" id="MF_00184"/>
    </source>
</evidence>
<dbReference type="GO" id="GO:0005524">
    <property type="term" value="F:ATP binding"/>
    <property type="evidence" value="ECO:0007669"/>
    <property type="project" value="UniProtKB-UniRule"/>
</dbReference>
<comment type="subcellular location">
    <subcellularLocation>
        <location evidence="11">Cytoplasm</location>
    </subcellularLocation>
</comment>
<dbReference type="InterPro" id="IPR047246">
    <property type="entry name" value="ThrRS_anticodon"/>
</dbReference>
<dbReference type="InterPro" id="IPR033728">
    <property type="entry name" value="ThrRS_core"/>
</dbReference>
<dbReference type="PRINTS" id="PR01047">
    <property type="entry name" value="TRNASYNTHTHR"/>
</dbReference>
<dbReference type="STRING" id="216942.SLITO_v1c08900"/>
<dbReference type="FunFam" id="3.30.930.10:FF:000002">
    <property type="entry name" value="Threonine--tRNA ligase"/>
    <property type="match status" value="1"/>
</dbReference>
<accession>A0A0K1W2E5</accession>
<comment type="catalytic activity">
    <reaction evidence="10 11">
        <text>tRNA(Thr) + L-threonine + ATP = L-threonyl-tRNA(Thr) + AMP + diphosphate + H(+)</text>
        <dbReference type="Rhea" id="RHEA:24624"/>
        <dbReference type="Rhea" id="RHEA-COMP:9670"/>
        <dbReference type="Rhea" id="RHEA-COMP:9704"/>
        <dbReference type="ChEBI" id="CHEBI:15378"/>
        <dbReference type="ChEBI" id="CHEBI:30616"/>
        <dbReference type="ChEBI" id="CHEBI:33019"/>
        <dbReference type="ChEBI" id="CHEBI:57926"/>
        <dbReference type="ChEBI" id="CHEBI:78442"/>
        <dbReference type="ChEBI" id="CHEBI:78534"/>
        <dbReference type="ChEBI" id="CHEBI:456215"/>
        <dbReference type="EC" id="6.1.1.3"/>
    </reaction>
</comment>
<dbReference type="Proteomes" id="UP000067476">
    <property type="component" value="Chromosome"/>
</dbReference>
<evidence type="ECO:0000313" key="13">
    <source>
        <dbReference type="EMBL" id="AKX34504.1"/>
    </source>
</evidence>
<evidence type="ECO:0000256" key="3">
    <source>
        <dbReference type="ARBA" id="ARBA00022598"/>
    </source>
</evidence>
<evidence type="ECO:0000313" key="14">
    <source>
        <dbReference type="Proteomes" id="UP000067476"/>
    </source>
</evidence>
<dbReference type="PATRIC" id="fig|216942.3.peg.906"/>
<keyword evidence="4 11" id="KW-0479">Metal-binding</keyword>
<comment type="similarity">
    <text evidence="1 11">Belongs to the class-II aminoacyl-tRNA synthetase family.</text>
</comment>
<keyword evidence="14" id="KW-1185">Reference proteome</keyword>
<dbReference type="InterPro" id="IPR006195">
    <property type="entry name" value="aa-tRNA-synth_II"/>
</dbReference>
<comment type="caution">
    <text evidence="11">Lacks conserved residue(s) required for the propagation of feature annotation.</text>
</comment>
<dbReference type="InterPro" id="IPR036621">
    <property type="entry name" value="Anticodon-bd_dom_sf"/>
</dbReference>
<evidence type="ECO:0000256" key="2">
    <source>
        <dbReference type="ARBA" id="ARBA00022490"/>
    </source>
</evidence>
<sequence>MEIIIDEKKVQIKEPILVSELLEKNNIDNNKYVVKFGEVFLPNQAIVKKDCTLELIKIDNELLKKSNNYMSKLLMELSLLSSFNDLEVSIQNNDINKETCSAVFNTKDRLKKEELEVTTKKFIEIIKESKFEIINSNNFNNYYKKAQTLSKYNIEEIDFPSIKLDSFELIIRFPVLLSKYNNREVQILNFSGEYYNNDASELMLQKIDFVVANDKKQLAKIVKEIEEKKLRDHRYINENLEIFNIDPLIGLGLPFWLPNGAILKQEIKKFLKEKEFEYRFVQIESPVLGSKMLYETSGHWNHYRENMFAPIEMPDNETLVLRPMNCPHHVSVYKSKIRSYRDLPLRYAEHAIQHRYEFSGSLTGLERVRAMELTDSHIFVMPSQLKEEFINCYKLIGEVLTKFDIKIKYLSLSLRDPEDKHSYYDNDSMWNSAEAQLEDMLKELKLDYKKMVGEAAFYGPKLDIQVETALGHEITVSTIQLDFLLPEKFELEYINSEGKPEKPIMIHRGLVGTYERFVAILLEQTMGVLPLWCSPTQIAIIPVSEKYNDYCVEVEKQLHAKKIRCLISDKDDRLNNKIRNAITKKIPYIVVLGQKELENNSLTFRTYKNEEQIEMKVKDFINKVVDEYENRK</sequence>
<evidence type="ECO:0000256" key="7">
    <source>
        <dbReference type="ARBA" id="ARBA00022840"/>
    </source>
</evidence>
<evidence type="ECO:0000256" key="5">
    <source>
        <dbReference type="ARBA" id="ARBA00022741"/>
    </source>
</evidence>